<evidence type="ECO:0000313" key="3">
    <source>
        <dbReference type="Proteomes" id="UP000287651"/>
    </source>
</evidence>
<reference evidence="2 3" key="1">
    <citation type="journal article" date="2014" name="Agronomy (Basel)">
        <title>A Draft Genome Sequence for Ensete ventricosum, the Drought-Tolerant Tree Against Hunger.</title>
        <authorList>
            <person name="Harrison J."/>
            <person name="Moore K.A."/>
            <person name="Paszkiewicz K."/>
            <person name="Jones T."/>
            <person name="Grant M."/>
            <person name="Ambacheew D."/>
            <person name="Muzemil S."/>
            <person name="Studholme D.J."/>
        </authorList>
    </citation>
    <scope>NUCLEOTIDE SEQUENCE [LARGE SCALE GENOMIC DNA]</scope>
</reference>
<accession>A0A426YTC0</accession>
<evidence type="ECO:0000313" key="2">
    <source>
        <dbReference type="EMBL" id="RRT54980.1"/>
    </source>
</evidence>
<evidence type="ECO:0000256" key="1">
    <source>
        <dbReference type="SAM" id="MobiDB-lite"/>
    </source>
</evidence>
<proteinExistence type="predicted"/>
<gene>
    <name evidence="2" type="ORF">B296_00023132</name>
</gene>
<dbReference type="EMBL" id="AMZH03010318">
    <property type="protein sequence ID" value="RRT54980.1"/>
    <property type="molecule type" value="Genomic_DNA"/>
</dbReference>
<organism evidence="2 3">
    <name type="scientific">Ensete ventricosum</name>
    <name type="common">Abyssinian banana</name>
    <name type="synonym">Musa ensete</name>
    <dbReference type="NCBI Taxonomy" id="4639"/>
    <lineage>
        <taxon>Eukaryota</taxon>
        <taxon>Viridiplantae</taxon>
        <taxon>Streptophyta</taxon>
        <taxon>Embryophyta</taxon>
        <taxon>Tracheophyta</taxon>
        <taxon>Spermatophyta</taxon>
        <taxon>Magnoliopsida</taxon>
        <taxon>Liliopsida</taxon>
        <taxon>Zingiberales</taxon>
        <taxon>Musaceae</taxon>
        <taxon>Ensete</taxon>
    </lineage>
</organism>
<protein>
    <submittedName>
        <fullName evidence="2">Uncharacterized protein</fullName>
    </submittedName>
</protein>
<dbReference type="Proteomes" id="UP000287651">
    <property type="component" value="Unassembled WGS sequence"/>
</dbReference>
<dbReference type="AlphaFoldDB" id="A0A426YTC0"/>
<comment type="caution">
    <text evidence="2">The sequence shown here is derived from an EMBL/GenBank/DDBJ whole genome shotgun (WGS) entry which is preliminary data.</text>
</comment>
<feature type="region of interest" description="Disordered" evidence="1">
    <location>
        <begin position="1"/>
        <end position="61"/>
    </location>
</feature>
<name>A0A426YTC0_ENSVE</name>
<sequence length="137" mass="15090">MGNAAAKEGENGHGGPMEESDRDAVVSSGPQLAVGQMACSPPESPRNSQSPRMSAPQKKDLNITDLEAYTMTSEEAIKVKFETFESHMEEKMRSLFAEFSIWADHLARRNHNKEKLQIGETILKSMATSSLIQTLHA</sequence>